<evidence type="ECO:0000313" key="3">
    <source>
        <dbReference type="Proteomes" id="UP001066276"/>
    </source>
</evidence>
<dbReference type="EMBL" id="JANPWB010000006">
    <property type="protein sequence ID" value="KAJ1178661.1"/>
    <property type="molecule type" value="Genomic_DNA"/>
</dbReference>
<gene>
    <name evidence="2" type="ORF">NDU88_003903</name>
</gene>
<accession>A0AAV7TR21</accession>
<comment type="caution">
    <text evidence="2">The sequence shown here is derived from an EMBL/GenBank/DDBJ whole genome shotgun (WGS) entry which is preliminary data.</text>
</comment>
<name>A0AAV7TR21_PLEWA</name>
<feature type="region of interest" description="Disordered" evidence="1">
    <location>
        <begin position="1"/>
        <end position="45"/>
    </location>
</feature>
<dbReference type="AlphaFoldDB" id="A0AAV7TR21"/>
<dbReference type="Proteomes" id="UP001066276">
    <property type="component" value="Chromosome 3_2"/>
</dbReference>
<proteinExistence type="predicted"/>
<reference evidence="2" key="1">
    <citation type="journal article" date="2022" name="bioRxiv">
        <title>Sequencing and chromosome-scale assembly of the giantPleurodeles waltlgenome.</title>
        <authorList>
            <person name="Brown T."/>
            <person name="Elewa A."/>
            <person name="Iarovenko S."/>
            <person name="Subramanian E."/>
            <person name="Araus A.J."/>
            <person name="Petzold A."/>
            <person name="Susuki M."/>
            <person name="Suzuki K.-i.T."/>
            <person name="Hayashi T."/>
            <person name="Toyoda A."/>
            <person name="Oliveira C."/>
            <person name="Osipova E."/>
            <person name="Leigh N.D."/>
            <person name="Simon A."/>
            <person name="Yun M.H."/>
        </authorList>
    </citation>
    <scope>NUCLEOTIDE SEQUENCE</scope>
    <source>
        <strain evidence="2">20211129_DDA</strain>
        <tissue evidence="2">Liver</tissue>
    </source>
</reference>
<protein>
    <submittedName>
        <fullName evidence="2">Uncharacterized protein</fullName>
    </submittedName>
</protein>
<evidence type="ECO:0000313" key="2">
    <source>
        <dbReference type="EMBL" id="KAJ1178661.1"/>
    </source>
</evidence>
<evidence type="ECO:0000256" key="1">
    <source>
        <dbReference type="SAM" id="MobiDB-lite"/>
    </source>
</evidence>
<organism evidence="2 3">
    <name type="scientific">Pleurodeles waltl</name>
    <name type="common">Iberian ribbed newt</name>
    <dbReference type="NCBI Taxonomy" id="8319"/>
    <lineage>
        <taxon>Eukaryota</taxon>
        <taxon>Metazoa</taxon>
        <taxon>Chordata</taxon>
        <taxon>Craniata</taxon>
        <taxon>Vertebrata</taxon>
        <taxon>Euteleostomi</taxon>
        <taxon>Amphibia</taxon>
        <taxon>Batrachia</taxon>
        <taxon>Caudata</taxon>
        <taxon>Salamandroidea</taxon>
        <taxon>Salamandridae</taxon>
        <taxon>Pleurodelinae</taxon>
        <taxon>Pleurodeles</taxon>
    </lineage>
</organism>
<keyword evidence="3" id="KW-1185">Reference proteome</keyword>
<sequence length="93" mass="10063">MSCPWRSTDPPDVSSIPKTEGGERSSRLRSVGESADPGVRSAYKEMSRRLGRRITERAGRTARSSAPPPAVPWAAMLTADTSPAVIAQQRLNK</sequence>